<comment type="caution">
    <text evidence="7">The sequence shown here is derived from an EMBL/GenBank/DDBJ whole genome shotgun (WGS) entry which is preliminary data.</text>
</comment>
<feature type="transmembrane region" description="Helical" evidence="6">
    <location>
        <begin position="353"/>
        <end position="377"/>
    </location>
</feature>
<reference evidence="7 8" key="1">
    <citation type="submission" date="2019-12" db="EMBL/GenBank/DDBJ databases">
        <title>Devosia maris sp. nov., isolated from the deep seawater.</title>
        <authorList>
            <person name="Liu Y."/>
        </authorList>
    </citation>
    <scope>NUCLEOTIDE SEQUENCE [LARGE SCALE GENOMIC DNA]</scope>
    <source>
        <strain evidence="7 8">L53-10-65</strain>
    </source>
</reference>
<dbReference type="PANTHER" id="PTHR11048:SF5">
    <property type="entry name" value="DECAPRENYL-PHOSPHATE PHOSPHORIBOSYLTRANSFERASE"/>
    <property type="match status" value="1"/>
</dbReference>
<dbReference type="Gene3D" id="3.40.50.1000">
    <property type="entry name" value="HAD superfamily/HAD-like"/>
    <property type="match status" value="1"/>
</dbReference>
<keyword evidence="7" id="KW-0808">Transferase</keyword>
<keyword evidence="3 6" id="KW-0812">Transmembrane</keyword>
<dbReference type="GO" id="GO:0009247">
    <property type="term" value="P:glycolipid biosynthetic process"/>
    <property type="evidence" value="ECO:0007669"/>
    <property type="project" value="TreeGrafter"/>
</dbReference>
<organism evidence="7 8">
    <name type="scientific">Devosia marina</name>
    <dbReference type="NCBI Taxonomy" id="2683198"/>
    <lineage>
        <taxon>Bacteria</taxon>
        <taxon>Pseudomonadati</taxon>
        <taxon>Pseudomonadota</taxon>
        <taxon>Alphaproteobacteria</taxon>
        <taxon>Hyphomicrobiales</taxon>
        <taxon>Devosiaceae</taxon>
        <taxon>Devosia</taxon>
    </lineage>
</organism>
<dbReference type="PANTHER" id="PTHR11048">
    <property type="entry name" value="PRENYLTRANSFERASES"/>
    <property type="match status" value="1"/>
</dbReference>
<proteinExistence type="predicted"/>
<evidence type="ECO:0000256" key="3">
    <source>
        <dbReference type="ARBA" id="ARBA00022692"/>
    </source>
</evidence>
<evidence type="ECO:0000313" key="7">
    <source>
        <dbReference type="EMBL" id="MVS97918.1"/>
    </source>
</evidence>
<dbReference type="GO" id="GO:0005886">
    <property type="term" value="C:plasma membrane"/>
    <property type="evidence" value="ECO:0007669"/>
    <property type="project" value="TreeGrafter"/>
</dbReference>
<dbReference type="InterPro" id="IPR044878">
    <property type="entry name" value="UbiA_sf"/>
</dbReference>
<dbReference type="NCBIfam" id="NF006088">
    <property type="entry name" value="PRK08238.1"/>
    <property type="match status" value="1"/>
</dbReference>
<dbReference type="CDD" id="cd13963">
    <property type="entry name" value="PT_UbiA_2"/>
    <property type="match status" value="1"/>
</dbReference>
<gene>
    <name evidence="7" type="ORF">GO014_02590</name>
</gene>
<evidence type="ECO:0000256" key="4">
    <source>
        <dbReference type="ARBA" id="ARBA00022989"/>
    </source>
</evidence>
<keyword evidence="4 6" id="KW-1133">Transmembrane helix</keyword>
<dbReference type="EMBL" id="WQRF01000001">
    <property type="protein sequence ID" value="MVS97918.1"/>
    <property type="molecule type" value="Genomic_DNA"/>
</dbReference>
<feature type="transmembrane region" description="Helical" evidence="6">
    <location>
        <begin position="222"/>
        <end position="239"/>
    </location>
</feature>
<feature type="transmembrane region" description="Helical" evidence="6">
    <location>
        <begin position="245"/>
        <end position="268"/>
    </location>
</feature>
<name>A0A7X3FNW3_9HYPH</name>
<dbReference type="GO" id="GO:0016765">
    <property type="term" value="F:transferase activity, transferring alkyl or aryl (other than methyl) groups"/>
    <property type="evidence" value="ECO:0007669"/>
    <property type="project" value="InterPro"/>
</dbReference>
<dbReference type="InterPro" id="IPR039653">
    <property type="entry name" value="Prenyltransferase"/>
</dbReference>
<protein>
    <submittedName>
        <fullName evidence="7">UbiA family prenyltransferase</fullName>
    </submittedName>
</protein>
<feature type="transmembrane region" description="Helical" evidence="6">
    <location>
        <begin position="314"/>
        <end position="333"/>
    </location>
</feature>
<dbReference type="InterPro" id="IPR023214">
    <property type="entry name" value="HAD_sf"/>
</dbReference>
<feature type="transmembrane region" description="Helical" evidence="6">
    <location>
        <begin position="413"/>
        <end position="435"/>
    </location>
</feature>
<feature type="transmembrane region" description="Helical" evidence="6">
    <location>
        <begin position="485"/>
        <end position="501"/>
    </location>
</feature>
<evidence type="ECO:0000256" key="2">
    <source>
        <dbReference type="ARBA" id="ARBA00022475"/>
    </source>
</evidence>
<dbReference type="Pfam" id="PF01040">
    <property type="entry name" value="UbiA"/>
    <property type="match status" value="1"/>
</dbReference>
<dbReference type="Proteomes" id="UP000438106">
    <property type="component" value="Unassembled WGS sequence"/>
</dbReference>
<dbReference type="AlphaFoldDB" id="A0A7X3FNW3"/>
<evidence type="ECO:0000256" key="5">
    <source>
        <dbReference type="ARBA" id="ARBA00023136"/>
    </source>
</evidence>
<keyword evidence="8" id="KW-1185">Reference proteome</keyword>
<accession>A0A7X3FNW3</accession>
<evidence type="ECO:0000313" key="8">
    <source>
        <dbReference type="Proteomes" id="UP000438106"/>
    </source>
</evidence>
<dbReference type="SUPFAM" id="SSF56784">
    <property type="entry name" value="HAD-like"/>
    <property type="match status" value="1"/>
</dbReference>
<dbReference type="Pfam" id="PF12710">
    <property type="entry name" value="HAD"/>
    <property type="match status" value="1"/>
</dbReference>
<dbReference type="Gene3D" id="1.10.357.140">
    <property type="entry name" value="UbiA prenyltransferase"/>
    <property type="match status" value="1"/>
</dbReference>
<keyword evidence="5 6" id="KW-0472">Membrane</keyword>
<feature type="transmembrane region" description="Helical" evidence="6">
    <location>
        <begin position="447"/>
        <end position="465"/>
    </location>
</feature>
<evidence type="ECO:0000256" key="6">
    <source>
        <dbReference type="SAM" id="Phobius"/>
    </source>
</evidence>
<comment type="subcellular location">
    <subcellularLocation>
        <location evidence="1">Membrane</location>
        <topology evidence="1">Multi-pass membrane protein</topology>
    </subcellularLocation>
</comment>
<sequence length="502" mass="54472">MANSTATFEIVTGGIVTVAPALNEVAGLPLPLIVDLDRTLLKTDTLIEQFVQLLFRSPMDALVALASIASGKAVFKRQVIDGAPVNVQALAFNEEFVAYLHEQKALGRALHLVTAADQRVANSIAKHLPIFDSVVGTNSDHNLKGNHKRDYLLSAFPGGFVYAGDSSADIPIWAVADAAIIVGVSPSTRRAVEGLPCEIEAEFEGRNRSAKQWMRLMRVHQWSKNVLIFAPLILAHLYLDLAAVRAALVTFLAMSLMASGTYIINDVLDIVADRNHKTKRFRPIASGDIDAGVALIAAVALILTGLGISMAVSMPVAGLLVLYLAITLSYSVILKRLVMVDIFVLASLYTLRIVIGVVALPVVISHWLLMFSFFFFFSLSLAKRHVEIVQAARKSDGDVPISGRGYRTGDAPLTLATGVATEMVAVLILSLYIVNDIYPETAYTRPEWLWGVVSMVLIWASRIWLLSHRGELNDDPVTFALRDRSSLMIGAIAATAFVVSVI</sequence>
<keyword evidence="2" id="KW-1003">Cell membrane</keyword>
<feature type="transmembrane region" description="Helical" evidence="6">
    <location>
        <begin position="289"/>
        <end position="308"/>
    </location>
</feature>
<dbReference type="InterPro" id="IPR000537">
    <property type="entry name" value="UbiA_prenyltransferase"/>
</dbReference>
<dbReference type="InterPro" id="IPR036412">
    <property type="entry name" value="HAD-like_sf"/>
</dbReference>
<evidence type="ECO:0000256" key="1">
    <source>
        <dbReference type="ARBA" id="ARBA00004141"/>
    </source>
</evidence>